<dbReference type="OrthoDB" id="2095648at2759"/>
<proteinExistence type="predicted"/>
<dbReference type="KEGG" id="adl:AURDEDRAFT_177012"/>
<evidence type="ECO:0000313" key="2">
    <source>
        <dbReference type="EMBL" id="EJD33927.1"/>
    </source>
</evidence>
<dbReference type="Proteomes" id="UP000006514">
    <property type="component" value="Unassembled WGS sequence"/>
</dbReference>
<organism evidence="2 3">
    <name type="scientific">Auricularia subglabra (strain TFB-10046 / SS5)</name>
    <name type="common">White-rot fungus</name>
    <name type="synonym">Auricularia delicata (strain TFB10046)</name>
    <dbReference type="NCBI Taxonomy" id="717982"/>
    <lineage>
        <taxon>Eukaryota</taxon>
        <taxon>Fungi</taxon>
        <taxon>Dikarya</taxon>
        <taxon>Basidiomycota</taxon>
        <taxon>Agaricomycotina</taxon>
        <taxon>Agaricomycetes</taxon>
        <taxon>Auriculariales</taxon>
        <taxon>Auriculariaceae</taxon>
        <taxon>Auricularia</taxon>
    </lineage>
</organism>
<accession>J0WPY6</accession>
<keyword evidence="3" id="KW-1185">Reference proteome</keyword>
<evidence type="ECO:0000313" key="3">
    <source>
        <dbReference type="Proteomes" id="UP000006514"/>
    </source>
</evidence>
<dbReference type="SMART" id="SM00256">
    <property type="entry name" value="FBOX"/>
    <property type="match status" value="1"/>
</dbReference>
<dbReference type="Pfam" id="PF12937">
    <property type="entry name" value="F-box-like"/>
    <property type="match status" value="1"/>
</dbReference>
<dbReference type="SUPFAM" id="SSF81383">
    <property type="entry name" value="F-box domain"/>
    <property type="match status" value="1"/>
</dbReference>
<dbReference type="EMBL" id="JH688047">
    <property type="protein sequence ID" value="EJD33927.1"/>
    <property type="molecule type" value="Genomic_DNA"/>
</dbReference>
<dbReference type="InterPro" id="IPR001810">
    <property type="entry name" value="F-box_dom"/>
</dbReference>
<evidence type="ECO:0000259" key="1">
    <source>
        <dbReference type="PROSITE" id="PS50181"/>
    </source>
</evidence>
<name>J0WPY6_AURST</name>
<dbReference type="AlphaFoldDB" id="J0WPY6"/>
<sequence>MSDELLLRVFSCLPFWDRVRAATVCHRWRTVALCVKLWRVFPTIYNIASYGALITRSGADPVTLTHEGLTPELALGFAALLRAHLHHVQSLTIAFEYLGVDWSASAGRKEASSQLAEALSCSAPFLEHFALRDYRSVGYRDYLDVRVLNLPKIRALDLRGLDMGSLRAWEGSPTINSITLRLPSAVQSLVEDDWRVICSYPGVEHLSLDLSTLSSMSSGAQLGSGLKHLDLCVPWACFENFASSRDLSTLRSLRVQFTVPPDTWQSLGELLPFVPKTAVTAAIDFPPTPSHRQMANLTAWTDRGLQITFRDVAYDPGLPHVLCKVRKLSLSGFATCCPDVIPQILETLPLVAELTFDMTVEELPREDPARHPLRLTKPTTILLETLRFVSARPRSAVPLAYILPILDGLGGERVRPARLIFDRVPPRHPDDLDPLVPLRAFAEDVVVAESQSVWPEYRGKWSWEWDDGNMA</sequence>
<gene>
    <name evidence="2" type="ORF">AURDEDRAFT_177012</name>
</gene>
<feature type="domain" description="F-box" evidence="1">
    <location>
        <begin position="1"/>
        <end position="41"/>
    </location>
</feature>
<dbReference type="InterPro" id="IPR036047">
    <property type="entry name" value="F-box-like_dom_sf"/>
</dbReference>
<protein>
    <recommendedName>
        <fullName evidence="1">F-box domain-containing protein</fullName>
    </recommendedName>
</protein>
<reference evidence="3" key="1">
    <citation type="journal article" date="2012" name="Science">
        <title>The Paleozoic origin of enzymatic lignin decomposition reconstructed from 31 fungal genomes.</title>
        <authorList>
            <person name="Floudas D."/>
            <person name="Binder M."/>
            <person name="Riley R."/>
            <person name="Barry K."/>
            <person name="Blanchette R.A."/>
            <person name="Henrissat B."/>
            <person name="Martinez A.T."/>
            <person name="Otillar R."/>
            <person name="Spatafora J.W."/>
            <person name="Yadav J.S."/>
            <person name="Aerts A."/>
            <person name="Benoit I."/>
            <person name="Boyd A."/>
            <person name="Carlson A."/>
            <person name="Copeland A."/>
            <person name="Coutinho P.M."/>
            <person name="de Vries R.P."/>
            <person name="Ferreira P."/>
            <person name="Findley K."/>
            <person name="Foster B."/>
            <person name="Gaskell J."/>
            <person name="Glotzer D."/>
            <person name="Gorecki P."/>
            <person name="Heitman J."/>
            <person name="Hesse C."/>
            <person name="Hori C."/>
            <person name="Igarashi K."/>
            <person name="Jurgens J.A."/>
            <person name="Kallen N."/>
            <person name="Kersten P."/>
            <person name="Kohler A."/>
            <person name="Kuees U."/>
            <person name="Kumar T.K.A."/>
            <person name="Kuo A."/>
            <person name="LaButti K."/>
            <person name="Larrondo L.F."/>
            <person name="Lindquist E."/>
            <person name="Ling A."/>
            <person name="Lombard V."/>
            <person name="Lucas S."/>
            <person name="Lundell T."/>
            <person name="Martin R."/>
            <person name="McLaughlin D.J."/>
            <person name="Morgenstern I."/>
            <person name="Morin E."/>
            <person name="Murat C."/>
            <person name="Nagy L.G."/>
            <person name="Nolan M."/>
            <person name="Ohm R.A."/>
            <person name="Patyshakuliyeva A."/>
            <person name="Rokas A."/>
            <person name="Ruiz-Duenas F.J."/>
            <person name="Sabat G."/>
            <person name="Salamov A."/>
            <person name="Samejima M."/>
            <person name="Schmutz J."/>
            <person name="Slot J.C."/>
            <person name="St John F."/>
            <person name="Stenlid J."/>
            <person name="Sun H."/>
            <person name="Sun S."/>
            <person name="Syed K."/>
            <person name="Tsang A."/>
            <person name="Wiebenga A."/>
            <person name="Young D."/>
            <person name="Pisabarro A."/>
            <person name="Eastwood D.C."/>
            <person name="Martin F."/>
            <person name="Cullen D."/>
            <person name="Grigoriev I.V."/>
            <person name="Hibbett D.S."/>
        </authorList>
    </citation>
    <scope>NUCLEOTIDE SEQUENCE [LARGE SCALE GENOMIC DNA]</scope>
    <source>
        <strain evidence="3">TFB10046</strain>
    </source>
</reference>
<dbReference type="InParanoid" id="J0WPY6"/>
<dbReference type="Gene3D" id="1.20.1280.50">
    <property type="match status" value="1"/>
</dbReference>
<dbReference type="PROSITE" id="PS50181">
    <property type="entry name" value="FBOX"/>
    <property type="match status" value="1"/>
</dbReference>